<dbReference type="KEGG" id="gho:AL542_00030"/>
<evidence type="ECO:0000313" key="3">
    <source>
        <dbReference type="Proteomes" id="UP000254512"/>
    </source>
</evidence>
<dbReference type="Gene3D" id="3.40.1620.10">
    <property type="entry name" value="YefM-like domain"/>
    <property type="match status" value="1"/>
</dbReference>
<dbReference type="Proteomes" id="UP000254512">
    <property type="component" value="Unassembled WGS sequence"/>
</dbReference>
<proteinExistence type="inferred from homology"/>
<dbReference type="AlphaFoldDB" id="A0A377J9I2"/>
<organism evidence="2 3">
    <name type="scientific">Grimontia hollisae</name>
    <name type="common">Vibrio hollisae</name>
    <dbReference type="NCBI Taxonomy" id="673"/>
    <lineage>
        <taxon>Bacteria</taxon>
        <taxon>Pseudomonadati</taxon>
        <taxon>Pseudomonadota</taxon>
        <taxon>Gammaproteobacteria</taxon>
        <taxon>Vibrionales</taxon>
        <taxon>Vibrionaceae</taxon>
        <taxon>Grimontia</taxon>
    </lineage>
</organism>
<dbReference type="SUPFAM" id="SSF143120">
    <property type="entry name" value="YefM-like"/>
    <property type="match status" value="1"/>
</dbReference>
<dbReference type="GeneID" id="58894252"/>
<sequence>MITANDVKVRGIKVIKEAIKDGLPHAVTERGKPAFYAISVEDYEEYQEWRLDKAIREAEADYDAGNFSVITDIDSFIDGIINEPDSNNTGL</sequence>
<accession>A0A377J9I2</accession>
<evidence type="ECO:0000313" key="2">
    <source>
        <dbReference type="EMBL" id="STO98423.1"/>
    </source>
</evidence>
<protein>
    <submittedName>
        <fullName evidence="2">Phd_YefM</fullName>
    </submittedName>
</protein>
<dbReference type="STRING" id="673.AL542_00030"/>
<evidence type="ECO:0000256" key="1">
    <source>
        <dbReference type="ARBA" id="ARBA00009981"/>
    </source>
</evidence>
<gene>
    <name evidence="2" type="ORF">NCTC11645_03408</name>
</gene>
<dbReference type="EMBL" id="UGHD01000003">
    <property type="protein sequence ID" value="STO98423.1"/>
    <property type="molecule type" value="Genomic_DNA"/>
</dbReference>
<reference evidence="2 3" key="1">
    <citation type="submission" date="2018-06" db="EMBL/GenBank/DDBJ databases">
        <authorList>
            <consortium name="Pathogen Informatics"/>
            <person name="Doyle S."/>
        </authorList>
    </citation>
    <scope>NUCLEOTIDE SEQUENCE [LARGE SCALE GENOMIC DNA]</scope>
    <source>
        <strain evidence="2 3">NCTC11645</strain>
    </source>
</reference>
<dbReference type="InterPro" id="IPR036165">
    <property type="entry name" value="YefM-like_sf"/>
</dbReference>
<comment type="similarity">
    <text evidence="1">Belongs to the phD/YefM antitoxin family.</text>
</comment>
<name>A0A377J9I2_GRIHO</name>
<dbReference type="RefSeq" id="WP_005504677.1">
    <property type="nucleotide sequence ID" value="NZ_CABMOB010000001.1"/>
</dbReference>
<dbReference type="NCBIfam" id="TIGR01552">
    <property type="entry name" value="phd_fam"/>
    <property type="match status" value="1"/>
</dbReference>